<gene>
    <name evidence="1" type="ORF">WN944_010208</name>
</gene>
<dbReference type="AlphaFoldDB" id="A0AAP0MUH1"/>
<sequence length="47" mass="5444">MEVDDGWSIFRLELLEARSSIEIKLLAAKKLKEIVSMEIATEMFMVE</sequence>
<accession>A0AAP0MUH1</accession>
<organism evidence="1 2">
    <name type="scientific">Citrus x changshan-huyou</name>
    <dbReference type="NCBI Taxonomy" id="2935761"/>
    <lineage>
        <taxon>Eukaryota</taxon>
        <taxon>Viridiplantae</taxon>
        <taxon>Streptophyta</taxon>
        <taxon>Embryophyta</taxon>
        <taxon>Tracheophyta</taxon>
        <taxon>Spermatophyta</taxon>
        <taxon>Magnoliopsida</taxon>
        <taxon>eudicotyledons</taxon>
        <taxon>Gunneridae</taxon>
        <taxon>Pentapetalae</taxon>
        <taxon>rosids</taxon>
        <taxon>malvids</taxon>
        <taxon>Sapindales</taxon>
        <taxon>Rutaceae</taxon>
        <taxon>Aurantioideae</taxon>
        <taxon>Citrus</taxon>
    </lineage>
</organism>
<dbReference type="Proteomes" id="UP001428341">
    <property type="component" value="Unassembled WGS sequence"/>
</dbReference>
<dbReference type="EMBL" id="JBCGBO010000002">
    <property type="protein sequence ID" value="KAK9221779.1"/>
    <property type="molecule type" value="Genomic_DNA"/>
</dbReference>
<protein>
    <submittedName>
        <fullName evidence="1">Uncharacterized protein</fullName>
    </submittedName>
</protein>
<reference evidence="1 2" key="1">
    <citation type="submission" date="2024-05" db="EMBL/GenBank/DDBJ databases">
        <title>Haplotype-resolved chromosome-level genome assembly of Huyou (Citrus changshanensis).</title>
        <authorList>
            <person name="Miao C."/>
            <person name="Chen W."/>
            <person name="Wu Y."/>
            <person name="Wang L."/>
            <person name="Zhao S."/>
            <person name="Grierson D."/>
            <person name="Xu C."/>
            <person name="Chen K."/>
        </authorList>
    </citation>
    <scope>NUCLEOTIDE SEQUENCE [LARGE SCALE GENOMIC DNA]</scope>
    <source>
        <strain evidence="1">01-14</strain>
        <tissue evidence="1">Leaf</tissue>
    </source>
</reference>
<name>A0AAP0MUH1_9ROSI</name>
<keyword evidence="2" id="KW-1185">Reference proteome</keyword>
<evidence type="ECO:0000313" key="2">
    <source>
        <dbReference type="Proteomes" id="UP001428341"/>
    </source>
</evidence>
<evidence type="ECO:0000313" key="1">
    <source>
        <dbReference type="EMBL" id="KAK9221779.1"/>
    </source>
</evidence>
<comment type="caution">
    <text evidence="1">The sequence shown here is derived from an EMBL/GenBank/DDBJ whole genome shotgun (WGS) entry which is preliminary data.</text>
</comment>
<proteinExistence type="predicted"/>